<dbReference type="InterPro" id="IPR009057">
    <property type="entry name" value="Homeodomain-like_sf"/>
</dbReference>
<evidence type="ECO:0000256" key="2">
    <source>
        <dbReference type="ARBA" id="ARBA00023125"/>
    </source>
</evidence>
<keyword evidence="3" id="KW-0804">Transcription</keyword>
<dbReference type="SUPFAM" id="SSF48498">
    <property type="entry name" value="Tetracyclin repressor-like, C-terminal domain"/>
    <property type="match status" value="1"/>
</dbReference>
<dbReference type="Pfam" id="PF16925">
    <property type="entry name" value="TetR_C_13"/>
    <property type="match status" value="1"/>
</dbReference>
<evidence type="ECO:0000313" key="8">
    <source>
        <dbReference type="Proteomes" id="UP000248090"/>
    </source>
</evidence>
<feature type="region of interest" description="Disordered" evidence="5">
    <location>
        <begin position="1"/>
        <end position="20"/>
    </location>
</feature>
<gene>
    <name evidence="7" type="ORF">WH50_02940</name>
</gene>
<keyword evidence="2 4" id="KW-0238">DNA-binding</keyword>
<dbReference type="Pfam" id="PF00440">
    <property type="entry name" value="TetR_N"/>
    <property type="match status" value="1"/>
</dbReference>
<feature type="DNA-binding region" description="H-T-H motif" evidence="4">
    <location>
        <begin position="45"/>
        <end position="64"/>
    </location>
</feature>
<dbReference type="RefSeq" id="WP_207780155.1">
    <property type="nucleotide sequence ID" value="NZ_CP177354.1"/>
</dbReference>
<keyword evidence="8" id="KW-1185">Reference proteome</keyword>
<dbReference type="EMBL" id="LAPT01000010">
    <property type="protein sequence ID" value="PXF32687.1"/>
    <property type="molecule type" value="Genomic_DNA"/>
</dbReference>
<dbReference type="SUPFAM" id="SSF46689">
    <property type="entry name" value="Homeodomain-like"/>
    <property type="match status" value="1"/>
</dbReference>
<evidence type="ECO:0000259" key="6">
    <source>
        <dbReference type="PROSITE" id="PS50977"/>
    </source>
</evidence>
<dbReference type="Proteomes" id="UP000248090">
    <property type="component" value="Unassembled WGS sequence"/>
</dbReference>
<dbReference type="Gene3D" id="1.10.357.10">
    <property type="entry name" value="Tetracycline Repressor, domain 2"/>
    <property type="match status" value="1"/>
</dbReference>
<feature type="domain" description="HTH tetR-type" evidence="6">
    <location>
        <begin position="22"/>
        <end position="82"/>
    </location>
</feature>
<evidence type="ECO:0000313" key="7">
    <source>
        <dbReference type="EMBL" id="PXF32687.1"/>
    </source>
</evidence>
<dbReference type="InterPro" id="IPR011075">
    <property type="entry name" value="TetR_C"/>
</dbReference>
<evidence type="ECO:0000256" key="1">
    <source>
        <dbReference type="ARBA" id="ARBA00023015"/>
    </source>
</evidence>
<dbReference type="PANTHER" id="PTHR47506:SF6">
    <property type="entry name" value="HTH-TYPE TRANSCRIPTIONAL REPRESSOR NEMR"/>
    <property type="match status" value="1"/>
</dbReference>
<dbReference type="InterPro" id="IPR036271">
    <property type="entry name" value="Tet_transcr_reg_TetR-rel_C_sf"/>
</dbReference>
<keyword evidence="1" id="KW-0805">Transcription regulation</keyword>
<accession>A0ABX5M2E3</accession>
<comment type="caution">
    <text evidence="7">The sequence shown here is derived from an EMBL/GenBank/DDBJ whole genome shotgun (WGS) entry which is preliminary data.</text>
</comment>
<sequence length="222" mass="24889">MTESHNAPRRRGRPPKQPDGQLETRLALIRRGMEVLTERGFTATGLEGFLKQVGVPKGSFYHYFDSKEAFGRAVMDSYARYFERKLDRHLLNTQLSPLQRLDEFVADASAGMARHGFRRGCLVGNMGQEVAVLPDDFRQQLDAILHSWQQRLTVCLQAAQAQGELSAALDAEELAQFFWIGWEGAVLRARLQCSAAPLDVFYSGFLRMISANCSGSMISDTQ</sequence>
<name>A0ABX5M2E3_9GAMM</name>
<evidence type="ECO:0000256" key="4">
    <source>
        <dbReference type="PROSITE-ProRule" id="PRU00335"/>
    </source>
</evidence>
<organism evidence="7 8">
    <name type="scientific">Pokkaliibacter plantistimulans</name>
    <dbReference type="NCBI Taxonomy" id="1635171"/>
    <lineage>
        <taxon>Bacteria</taxon>
        <taxon>Pseudomonadati</taxon>
        <taxon>Pseudomonadota</taxon>
        <taxon>Gammaproteobacteria</taxon>
        <taxon>Oceanospirillales</taxon>
        <taxon>Balneatrichaceae</taxon>
        <taxon>Pokkaliibacter</taxon>
    </lineage>
</organism>
<protein>
    <submittedName>
        <fullName evidence="7">TetR family transcriptional regulator</fullName>
    </submittedName>
</protein>
<dbReference type="PANTHER" id="PTHR47506">
    <property type="entry name" value="TRANSCRIPTIONAL REGULATORY PROTEIN"/>
    <property type="match status" value="1"/>
</dbReference>
<dbReference type="PROSITE" id="PS50977">
    <property type="entry name" value="HTH_TETR_2"/>
    <property type="match status" value="1"/>
</dbReference>
<dbReference type="PRINTS" id="PR00455">
    <property type="entry name" value="HTHTETR"/>
</dbReference>
<proteinExistence type="predicted"/>
<dbReference type="InterPro" id="IPR001647">
    <property type="entry name" value="HTH_TetR"/>
</dbReference>
<evidence type="ECO:0000256" key="5">
    <source>
        <dbReference type="SAM" id="MobiDB-lite"/>
    </source>
</evidence>
<evidence type="ECO:0000256" key="3">
    <source>
        <dbReference type="ARBA" id="ARBA00023163"/>
    </source>
</evidence>
<reference evidence="7 8" key="1">
    <citation type="submission" date="2015-03" db="EMBL/GenBank/DDBJ databases">
        <authorList>
            <person name="Krishnan R."/>
            <person name="Midha S."/>
            <person name="Patil P.B."/>
            <person name="Rameshkumar N."/>
        </authorList>
    </citation>
    <scope>NUCLEOTIDE SEQUENCE [LARGE SCALE GENOMIC DNA]</scope>
    <source>
        <strain evidence="7 8">L1E11</strain>
    </source>
</reference>